<dbReference type="SUPFAM" id="SSF51905">
    <property type="entry name" value="FAD/NAD(P)-binding domain"/>
    <property type="match status" value="1"/>
</dbReference>
<feature type="domain" description="FAD/NAD(P)-binding" evidence="10">
    <location>
        <begin position="3"/>
        <end position="319"/>
    </location>
</feature>
<protein>
    <submittedName>
        <fullName evidence="11">Mercuric reductase</fullName>
        <ecNumber evidence="11">1.16.1.1</ecNumber>
    </submittedName>
</protein>
<evidence type="ECO:0000256" key="3">
    <source>
        <dbReference type="ARBA" id="ARBA00022630"/>
    </source>
</evidence>
<dbReference type="FunFam" id="3.30.390.30:FF:000001">
    <property type="entry name" value="Dihydrolipoyl dehydrogenase"/>
    <property type="match status" value="1"/>
</dbReference>
<evidence type="ECO:0000256" key="7">
    <source>
        <dbReference type="ARBA" id="ARBA00023157"/>
    </source>
</evidence>
<feature type="domain" description="Pyridine nucleotide-disulphide oxidoreductase dimerisation" evidence="9">
    <location>
        <begin position="339"/>
        <end position="441"/>
    </location>
</feature>
<keyword evidence="7" id="KW-1015">Disulfide bond</keyword>
<dbReference type="InterPro" id="IPR001100">
    <property type="entry name" value="Pyr_nuc-diS_OxRdtase"/>
</dbReference>
<dbReference type="GO" id="GO:0016668">
    <property type="term" value="F:oxidoreductase activity, acting on a sulfur group of donors, NAD(P) as acceptor"/>
    <property type="evidence" value="ECO:0007669"/>
    <property type="project" value="InterPro"/>
</dbReference>
<dbReference type="PANTHER" id="PTHR43014">
    <property type="entry name" value="MERCURIC REDUCTASE"/>
    <property type="match status" value="1"/>
</dbReference>
<dbReference type="AlphaFoldDB" id="A0A5B8RCX5"/>
<gene>
    <name evidence="11" type="primary">merA</name>
    <name evidence="11" type="ORF">KBTEX_02292</name>
</gene>
<dbReference type="PANTHER" id="PTHR43014:SF2">
    <property type="entry name" value="MERCURIC REDUCTASE"/>
    <property type="match status" value="1"/>
</dbReference>
<evidence type="ECO:0000259" key="9">
    <source>
        <dbReference type="Pfam" id="PF02852"/>
    </source>
</evidence>
<dbReference type="PIRSF" id="PIRSF000350">
    <property type="entry name" value="Mercury_reductase_MerA"/>
    <property type="match status" value="1"/>
</dbReference>
<keyword evidence="8" id="KW-0676">Redox-active center</keyword>
<evidence type="ECO:0000256" key="6">
    <source>
        <dbReference type="ARBA" id="ARBA00023002"/>
    </source>
</evidence>
<keyword evidence="3" id="KW-0285">Flavoprotein</keyword>
<accession>A0A5B8RCX5</accession>
<dbReference type="GO" id="GO:0016152">
    <property type="term" value="F:mercury (II) reductase (NADP+) activity"/>
    <property type="evidence" value="ECO:0007669"/>
    <property type="project" value="UniProtKB-EC"/>
</dbReference>
<dbReference type="PRINTS" id="PR00411">
    <property type="entry name" value="PNDRDTASEI"/>
</dbReference>
<evidence type="ECO:0000259" key="10">
    <source>
        <dbReference type="Pfam" id="PF07992"/>
    </source>
</evidence>
<keyword evidence="6 11" id="KW-0560">Oxidoreductase</keyword>
<organism evidence="11">
    <name type="scientific">uncultured organism</name>
    <dbReference type="NCBI Taxonomy" id="155900"/>
    <lineage>
        <taxon>unclassified sequences</taxon>
        <taxon>environmental samples</taxon>
    </lineage>
</organism>
<proteinExistence type="inferred from homology"/>
<dbReference type="InterPro" id="IPR023753">
    <property type="entry name" value="FAD/NAD-binding_dom"/>
</dbReference>
<comment type="cofactor">
    <cofactor evidence="1">
        <name>FAD</name>
        <dbReference type="ChEBI" id="CHEBI:57692"/>
    </cofactor>
</comment>
<evidence type="ECO:0000256" key="5">
    <source>
        <dbReference type="ARBA" id="ARBA00022857"/>
    </source>
</evidence>
<comment type="similarity">
    <text evidence="2">Belongs to the class-I pyridine nucleotide-disulfide oxidoreductase family.</text>
</comment>
<dbReference type="GO" id="GO:0050660">
    <property type="term" value="F:flavin adenine dinucleotide binding"/>
    <property type="evidence" value="ECO:0007669"/>
    <property type="project" value="TreeGrafter"/>
</dbReference>
<evidence type="ECO:0000256" key="2">
    <source>
        <dbReference type="ARBA" id="ARBA00007532"/>
    </source>
</evidence>
<dbReference type="PRINTS" id="PR00368">
    <property type="entry name" value="FADPNR"/>
</dbReference>
<name>A0A5B8RCX5_9ZZZZ</name>
<evidence type="ECO:0000256" key="4">
    <source>
        <dbReference type="ARBA" id="ARBA00022827"/>
    </source>
</evidence>
<keyword evidence="4" id="KW-0274">FAD</keyword>
<dbReference type="PROSITE" id="PS00076">
    <property type="entry name" value="PYRIDINE_REDOX_1"/>
    <property type="match status" value="1"/>
</dbReference>
<dbReference type="Gene3D" id="3.50.50.60">
    <property type="entry name" value="FAD/NAD(P)-binding domain"/>
    <property type="match status" value="2"/>
</dbReference>
<dbReference type="InterPro" id="IPR016156">
    <property type="entry name" value="FAD/NAD-linked_Rdtase_dimer_sf"/>
</dbReference>
<dbReference type="InterPro" id="IPR012999">
    <property type="entry name" value="Pyr_OxRdtase_I_AS"/>
</dbReference>
<dbReference type="Pfam" id="PF07992">
    <property type="entry name" value="Pyr_redox_2"/>
    <property type="match status" value="1"/>
</dbReference>
<dbReference type="EMBL" id="MN079118">
    <property type="protein sequence ID" value="QEA05963.1"/>
    <property type="molecule type" value="Genomic_DNA"/>
</dbReference>
<dbReference type="Gene3D" id="3.30.390.30">
    <property type="match status" value="1"/>
</dbReference>
<evidence type="ECO:0000256" key="8">
    <source>
        <dbReference type="ARBA" id="ARBA00023284"/>
    </source>
</evidence>
<keyword evidence="5" id="KW-0521">NADP</keyword>
<dbReference type="InterPro" id="IPR004099">
    <property type="entry name" value="Pyr_nucl-diS_OxRdtase_dimer"/>
</dbReference>
<sequence length="471" mass="50613">MRDLVVIGGGVGGLVTASVAGQLGLDVVLVERSARLGGDCLHHGCVPSKTLLRSAQVAHLMRRAPDFGLPATARPAVFADVRRRVHEVIDTIQAHDDPERFRGYGVDVLFGEARFTAPDEVSVKGERIRARRFVIATGSRPAVPAVPGLAEAGYLTNEDVFDLDGLPERLAVVGAGPVGVELAQAFARLGSAVTVIEAAGEILPREEPAVAGELREALEAEGVRFRLGARLERVEREPGGLTLQVHQGTEHLPVVADRILVAVGREANAGGLGLEAAGVEHGPAGIRVDARMRTSRRHIFACGDVTGLYPFTHMAEYQAGIVIANAVFRWPKRADYRVVPRVTYTDPELAAVGLSETEAHARYPDARVLTYRFTAVDRALIDGVPAGGIRLVVRRGRILGATLLGPHAGELLHEIVLAMQAGVRLDRLSSAVHAYPTLAQIHRRAANTAYSGRLFSPGTRRLVRWLQRLVP</sequence>
<evidence type="ECO:0000256" key="1">
    <source>
        <dbReference type="ARBA" id="ARBA00001974"/>
    </source>
</evidence>
<reference evidence="11" key="1">
    <citation type="submission" date="2019-06" db="EMBL/GenBank/DDBJ databases">
        <authorList>
            <person name="Murdoch R.W."/>
            <person name="Fathepure B."/>
        </authorList>
    </citation>
    <scope>NUCLEOTIDE SEQUENCE</scope>
</reference>
<dbReference type="SUPFAM" id="SSF55424">
    <property type="entry name" value="FAD/NAD-linked reductases, dimerisation (C-terminal) domain"/>
    <property type="match status" value="1"/>
</dbReference>
<dbReference type="Pfam" id="PF02852">
    <property type="entry name" value="Pyr_redox_dim"/>
    <property type="match status" value="1"/>
</dbReference>
<evidence type="ECO:0000313" key="11">
    <source>
        <dbReference type="EMBL" id="QEA05963.1"/>
    </source>
</evidence>
<dbReference type="InterPro" id="IPR036188">
    <property type="entry name" value="FAD/NAD-bd_sf"/>
</dbReference>
<dbReference type="GO" id="GO:0003955">
    <property type="term" value="F:NAD(P)H dehydrogenase (quinone) activity"/>
    <property type="evidence" value="ECO:0007669"/>
    <property type="project" value="TreeGrafter"/>
</dbReference>
<dbReference type="EC" id="1.16.1.1" evidence="11"/>